<comment type="caution">
    <text evidence="2">The sequence shown here is derived from an EMBL/GenBank/DDBJ whole genome shotgun (WGS) entry which is preliminary data.</text>
</comment>
<evidence type="ECO:0000256" key="1">
    <source>
        <dbReference type="SAM" id="Phobius"/>
    </source>
</evidence>
<protein>
    <submittedName>
        <fullName evidence="2">Uncharacterized protein</fullName>
    </submittedName>
</protein>
<reference evidence="2 3" key="1">
    <citation type="journal article" date="2016" name="Nat. Commun.">
        <title>Thousands of microbial genomes shed light on interconnected biogeochemical processes in an aquifer system.</title>
        <authorList>
            <person name="Anantharaman K."/>
            <person name="Brown C.T."/>
            <person name="Hug L.A."/>
            <person name="Sharon I."/>
            <person name="Castelle C.J."/>
            <person name="Probst A.J."/>
            <person name="Thomas B.C."/>
            <person name="Singh A."/>
            <person name="Wilkins M.J."/>
            <person name="Karaoz U."/>
            <person name="Brodie E.L."/>
            <person name="Williams K.H."/>
            <person name="Hubbard S.S."/>
            <person name="Banfield J.F."/>
        </authorList>
    </citation>
    <scope>NUCLEOTIDE SEQUENCE [LARGE SCALE GENOMIC DNA]</scope>
</reference>
<sequence length="599" mass="66566">MDAFISGAFMALVITAIFGLGDVLLRFRYTTTGFVVTFITSVITFFTLVLVNYLILYFVRPPITGPMHGYIWTAFPMLVALIIFVVSNSLLAGSEGGMGNFSLFPIVVTLGLISLGCFWWRETLFVPFGGGEAKQLAGLVKVIEMGPEDYPDTDPNHIVTVSEENATFKANQVIAKETDAKGRNLGSIYNVGKPEIQSINGHLYWVSDLEFGGWRLWMQVDQVAPGYILVDAEDPTVDPQLRLGFKMKCTPSAFLGSKLQRFLYSHGYSSYNVDGITIEIDDEFKPWYTASLNRPLVHTSGNVPVAMIVADPETCEVTRYPLNQIPEWVDRVYSQATVTKIMNWWGEWNSAPWKILWGHTPAGRTKVAIDPIPVYTRSGHPHWQVIMTSQQDDSSIVSIVLFDGRSNIARLYPVLSGTPVEEAVLKAFRSTKETVKHFEPKHLSMHKIYGEPTWVVSYVPPVDAQDGVPGEPFQGIGLLNAKDVDGANVIFAPTLRRALDLYRQFLARGSFKDEAEENRTTQSIEGTIAAITQQTIDGNTDYLILLKGDSERVYKALAEKSVELAFAKAGDRVVIQFFDVGLNPVDIVGFNDLDLPIVP</sequence>
<dbReference type="Proteomes" id="UP000177629">
    <property type="component" value="Unassembled WGS sequence"/>
</dbReference>
<feature type="transmembrane region" description="Helical" evidence="1">
    <location>
        <begin position="70"/>
        <end position="91"/>
    </location>
</feature>
<feature type="transmembrane region" description="Helical" evidence="1">
    <location>
        <begin position="32"/>
        <end position="58"/>
    </location>
</feature>
<organism evidence="2 3">
    <name type="scientific">Candidatus Terrybacteria bacterium RIFCSPHIGHO2_01_FULL_48_17</name>
    <dbReference type="NCBI Taxonomy" id="1802362"/>
    <lineage>
        <taxon>Bacteria</taxon>
        <taxon>Candidatus Terryibacteriota</taxon>
    </lineage>
</organism>
<keyword evidence="1" id="KW-1133">Transmembrane helix</keyword>
<feature type="transmembrane region" description="Helical" evidence="1">
    <location>
        <begin position="6"/>
        <end position="25"/>
    </location>
</feature>
<dbReference type="AlphaFoldDB" id="A0A1G2PL98"/>
<feature type="transmembrane region" description="Helical" evidence="1">
    <location>
        <begin position="103"/>
        <end position="121"/>
    </location>
</feature>
<accession>A0A1G2PL98</accession>
<gene>
    <name evidence="2" type="ORF">A2806_01675</name>
</gene>
<dbReference type="EMBL" id="MHSS01000001">
    <property type="protein sequence ID" value="OHA49033.1"/>
    <property type="molecule type" value="Genomic_DNA"/>
</dbReference>
<evidence type="ECO:0000313" key="2">
    <source>
        <dbReference type="EMBL" id="OHA49033.1"/>
    </source>
</evidence>
<name>A0A1G2PL98_9BACT</name>
<dbReference type="STRING" id="1802362.A2806_01675"/>
<evidence type="ECO:0000313" key="3">
    <source>
        <dbReference type="Proteomes" id="UP000177629"/>
    </source>
</evidence>
<keyword evidence="1" id="KW-0472">Membrane</keyword>
<keyword evidence="1" id="KW-0812">Transmembrane</keyword>
<proteinExistence type="predicted"/>